<organism evidence="3">
    <name type="scientific">hydrothermal vent metagenome</name>
    <dbReference type="NCBI Taxonomy" id="652676"/>
    <lineage>
        <taxon>unclassified sequences</taxon>
        <taxon>metagenomes</taxon>
        <taxon>ecological metagenomes</taxon>
    </lineage>
</organism>
<dbReference type="InterPro" id="IPR036291">
    <property type="entry name" value="NAD(P)-bd_dom_sf"/>
</dbReference>
<proteinExistence type="inferred from homology"/>
<dbReference type="EC" id="1.1.1.100" evidence="3"/>
<evidence type="ECO:0000313" key="3">
    <source>
        <dbReference type="EMBL" id="CUS55082.1"/>
    </source>
</evidence>
<feature type="domain" description="Ketoreductase" evidence="2">
    <location>
        <begin position="13"/>
        <end position="223"/>
    </location>
</feature>
<dbReference type="NCBIfam" id="NF005559">
    <property type="entry name" value="PRK07231.1"/>
    <property type="match status" value="1"/>
</dbReference>
<dbReference type="PRINTS" id="PR00081">
    <property type="entry name" value="GDHRDH"/>
</dbReference>
<accession>A0A161JPS7</accession>
<evidence type="ECO:0000259" key="2">
    <source>
        <dbReference type="SMART" id="SM00822"/>
    </source>
</evidence>
<comment type="similarity">
    <text evidence="1">Belongs to the short-chain dehydrogenases/reductases (SDR) family.</text>
</comment>
<keyword evidence="3" id="KW-0560">Oxidoreductase</keyword>
<dbReference type="InterPro" id="IPR057326">
    <property type="entry name" value="KR_dom"/>
</dbReference>
<dbReference type="SMART" id="SM00822">
    <property type="entry name" value="PKS_KR"/>
    <property type="match status" value="1"/>
</dbReference>
<dbReference type="SUPFAM" id="SSF51735">
    <property type="entry name" value="NAD(P)-binding Rossmann-fold domains"/>
    <property type="match status" value="1"/>
</dbReference>
<dbReference type="Pfam" id="PF13561">
    <property type="entry name" value="adh_short_C2"/>
    <property type="match status" value="1"/>
</dbReference>
<dbReference type="PANTHER" id="PTHR42760">
    <property type="entry name" value="SHORT-CHAIN DEHYDROGENASES/REDUCTASES FAMILY MEMBER"/>
    <property type="match status" value="1"/>
</dbReference>
<dbReference type="InterPro" id="IPR020904">
    <property type="entry name" value="Sc_DH/Rdtase_CS"/>
</dbReference>
<sequence length="260" mass="26834">MNNPTGAGQLHNKTALVTGGSRGIGRAIIEAFVAEGARVVTSSRNAPDSDLPEAVYWLQADVSDPTQVDALAEFAVGQLGNIDILVNNAGVQLEKTVVNSTDADWDQLMGTNARGVFLVCRRFIPIMTASSGGSIINIGSISGEHADPTMALYNASKAFVAGLTRSIAVDHGAEGIRCNTICPGWIMTGMVDAAFSLASDPAASKADGLARHPVGRWGQPEDIAAAAVWLASDQSAFTTGQSITVDGGLVAASPLQPGLF</sequence>
<dbReference type="EMBL" id="CZRL01000120">
    <property type="protein sequence ID" value="CUS55082.1"/>
    <property type="molecule type" value="Genomic_DNA"/>
</dbReference>
<gene>
    <name evidence="3" type="ORF">MGWOODY_XGa2150</name>
</gene>
<protein>
    <submittedName>
        <fullName evidence="3">3-oxoacyl-[acyl-carrier protein] reductase</fullName>
        <ecNumber evidence="3">1.1.1.100</ecNumber>
    </submittedName>
</protein>
<dbReference type="AlphaFoldDB" id="A0A161JPS7"/>
<dbReference type="FunFam" id="3.40.50.720:FF:000084">
    <property type="entry name" value="Short-chain dehydrogenase reductase"/>
    <property type="match status" value="1"/>
</dbReference>
<dbReference type="CDD" id="cd05233">
    <property type="entry name" value="SDR_c"/>
    <property type="match status" value="1"/>
</dbReference>
<dbReference type="Gene3D" id="3.40.50.720">
    <property type="entry name" value="NAD(P)-binding Rossmann-like Domain"/>
    <property type="match status" value="1"/>
</dbReference>
<dbReference type="GO" id="GO:0004316">
    <property type="term" value="F:3-oxoacyl-[acyl-carrier-protein] reductase (NADPH) activity"/>
    <property type="evidence" value="ECO:0007669"/>
    <property type="project" value="UniProtKB-EC"/>
</dbReference>
<dbReference type="PROSITE" id="PS00061">
    <property type="entry name" value="ADH_SHORT"/>
    <property type="match status" value="1"/>
</dbReference>
<dbReference type="InterPro" id="IPR002347">
    <property type="entry name" value="SDR_fam"/>
</dbReference>
<dbReference type="PRINTS" id="PR00080">
    <property type="entry name" value="SDRFAMILY"/>
</dbReference>
<reference evidence="3" key="1">
    <citation type="submission" date="2015-10" db="EMBL/GenBank/DDBJ databases">
        <authorList>
            <person name="Gilbert D.G."/>
        </authorList>
    </citation>
    <scope>NUCLEOTIDE SEQUENCE</scope>
</reference>
<evidence type="ECO:0000256" key="1">
    <source>
        <dbReference type="ARBA" id="ARBA00006484"/>
    </source>
</evidence>
<name>A0A161JPS7_9ZZZZ</name>